<accession>A0A6S7HA25</accession>
<dbReference type="AlphaFoldDB" id="A0A6S7HA25"/>
<dbReference type="OrthoDB" id="191080at2759"/>
<proteinExistence type="inferred from homology"/>
<evidence type="ECO:0000313" key="3">
    <source>
        <dbReference type="Proteomes" id="UP001152795"/>
    </source>
</evidence>
<dbReference type="EMBL" id="CACRXK020002112">
    <property type="protein sequence ID" value="CAB3992731.1"/>
    <property type="molecule type" value="Genomic_DNA"/>
</dbReference>
<sequence length="283" mass="32170">IKLTPAEDQVIKWTHPLEKYIIPKLPWSNSQIAATMLNQVGSGTMLAIFQSQHRTAPATKPLATEDKSSATFNETHSAPAPFLNGDACVLPRSFRHLRASCREYALYIRRQFVRTDPEHPRNLIPELLRQFYHMDWVTGTGGGISIKHGNEIFIAPSGVHKERVKPEDLFVCDINGVELCCPSPKMKIVFRRPETTPLTHKRMTTFLSALTQDSISDITPTHARRTGSFKWLGGCQDETQNFRGKLQGLKHKLSKQNRRYARLPLPLIRKKPDEVKESLPRTK</sequence>
<protein>
    <submittedName>
        <fullName evidence="2">Methylthioribulose-1-phosphate dehydratase</fullName>
    </submittedName>
</protein>
<dbReference type="InterPro" id="IPR001303">
    <property type="entry name" value="Aldolase_II/adducin_N"/>
</dbReference>
<comment type="similarity">
    <text evidence="1">Belongs to the aldolase class II family. Adducin subfamily.</text>
</comment>
<evidence type="ECO:0000256" key="1">
    <source>
        <dbReference type="ARBA" id="ARBA00006274"/>
    </source>
</evidence>
<dbReference type="PANTHER" id="PTHR10640">
    <property type="entry name" value="METHYLTHIORIBULOSE-1-PHOSPHATE DEHYDRATASE"/>
    <property type="match status" value="1"/>
</dbReference>
<comment type="caution">
    <text evidence="2">The sequence shown here is derived from an EMBL/GenBank/DDBJ whole genome shotgun (WGS) entry which is preliminary data.</text>
</comment>
<dbReference type="GO" id="GO:0005737">
    <property type="term" value="C:cytoplasm"/>
    <property type="evidence" value="ECO:0007669"/>
    <property type="project" value="TreeGrafter"/>
</dbReference>
<dbReference type="SUPFAM" id="SSF53639">
    <property type="entry name" value="AraD/HMP-PK domain-like"/>
    <property type="match status" value="1"/>
</dbReference>
<feature type="non-terminal residue" evidence="2">
    <location>
        <position position="283"/>
    </location>
</feature>
<name>A0A6S7HA25_PARCT</name>
<keyword evidence="3" id="KW-1185">Reference proteome</keyword>
<gene>
    <name evidence="2" type="ORF">PACLA_8A017278</name>
</gene>
<dbReference type="Pfam" id="PF00596">
    <property type="entry name" value="Aldolase_II"/>
    <property type="match status" value="1"/>
</dbReference>
<dbReference type="PANTHER" id="PTHR10640:SF7">
    <property type="entry name" value="METHYLTHIORIBULOSE-1-PHOSPHATE DEHYDRATASE"/>
    <property type="match status" value="1"/>
</dbReference>
<organism evidence="2 3">
    <name type="scientific">Paramuricea clavata</name>
    <name type="common">Red gorgonian</name>
    <name type="synonym">Violescent sea-whip</name>
    <dbReference type="NCBI Taxonomy" id="317549"/>
    <lineage>
        <taxon>Eukaryota</taxon>
        <taxon>Metazoa</taxon>
        <taxon>Cnidaria</taxon>
        <taxon>Anthozoa</taxon>
        <taxon>Octocorallia</taxon>
        <taxon>Malacalcyonacea</taxon>
        <taxon>Plexauridae</taxon>
        <taxon>Paramuricea</taxon>
    </lineage>
</organism>
<feature type="non-terminal residue" evidence="2">
    <location>
        <position position="1"/>
    </location>
</feature>
<dbReference type="Gene3D" id="3.40.225.10">
    <property type="entry name" value="Class II aldolase/adducin N-terminal domain"/>
    <property type="match status" value="1"/>
</dbReference>
<dbReference type="GO" id="GO:0019509">
    <property type="term" value="P:L-methionine salvage from methylthioadenosine"/>
    <property type="evidence" value="ECO:0007669"/>
    <property type="project" value="TreeGrafter"/>
</dbReference>
<evidence type="ECO:0000313" key="2">
    <source>
        <dbReference type="EMBL" id="CAB3992731.1"/>
    </source>
</evidence>
<reference evidence="2" key="1">
    <citation type="submission" date="2020-04" db="EMBL/GenBank/DDBJ databases">
        <authorList>
            <person name="Alioto T."/>
            <person name="Alioto T."/>
            <person name="Gomez Garrido J."/>
        </authorList>
    </citation>
    <scope>NUCLEOTIDE SEQUENCE</scope>
    <source>
        <strain evidence="2">A484AB</strain>
    </source>
</reference>
<dbReference type="GO" id="GO:0046570">
    <property type="term" value="F:methylthioribulose 1-phosphate dehydratase activity"/>
    <property type="evidence" value="ECO:0007669"/>
    <property type="project" value="TreeGrafter"/>
</dbReference>
<dbReference type="InterPro" id="IPR036409">
    <property type="entry name" value="Aldolase_II/adducin_N_sf"/>
</dbReference>
<dbReference type="Proteomes" id="UP001152795">
    <property type="component" value="Unassembled WGS sequence"/>
</dbReference>